<feature type="signal peptide" evidence="3">
    <location>
        <begin position="1"/>
        <end position="19"/>
    </location>
</feature>
<evidence type="ECO:0000313" key="6">
    <source>
        <dbReference type="Proteomes" id="UP000244073"/>
    </source>
</evidence>
<keyword evidence="3" id="KW-0732">Signal</keyword>
<dbReference type="Gene3D" id="3.40.50.1820">
    <property type="entry name" value="alpha/beta hydrolase"/>
    <property type="match status" value="1"/>
</dbReference>
<comment type="similarity">
    <text evidence="1 3">Belongs to the type-B carboxylesterase/lipase family.</text>
</comment>
<dbReference type="EMBL" id="MSFN02000003">
    <property type="protein sequence ID" value="PTU21600.1"/>
    <property type="molecule type" value="Genomic_DNA"/>
</dbReference>
<proteinExistence type="inferred from homology"/>
<evidence type="ECO:0000256" key="3">
    <source>
        <dbReference type="RuleBase" id="RU361235"/>
    </source>
</evidence>
<dbReference type="Pfam" id="PF00135">
    <property type="entry name" value="COesterase"/>
    <property type="match status" value="1"/>
</dbReference>
<evidence type="ECO:0000313" key="5">
    <source>
        <dbReference type="EMBL" id="PTU21600.1"/>
    </source>
</evidence>
<dbReference type="OrthoDB" id="408631at2759"/>
<dbReference type="GO" id="GO:0016787">
    <property type="term" value="F:hydrolase activity"/>
    <property type="evidence" value="ECO:0007669"/>
    <property type="project" value="UniProtKB-KW"/>
</dbReference>
<evidence type="ECO:0000259" key="4">
    <source>
        <dbReference type="Pfam" id="PF00135"/>
    </source>
</evidence>
<dbReference type="AlphaFoldDB" id="A0A2T5LZ91"/>
<dbReference type="RefSeq" id="XP_040752992.1">
    <property type="nucleotide sequence ID" value="XM_040892545.1"/>
</dbReference>
<dbReference type="SUPFAM" id="SSF53474">
    <property type="entry name" value="alpha/beta-Hydrolases"/>
    <property type="match status" value="1"/>
</dbReference>
<dbReference type="InterPro" id="IPR029058">
    <property type="entry name" value="AB_hydrolase_fold"/>
</dbReference>
<keyword evidence="2 3" id="KW-0378">Hydrolase</keyword>
<evidence type="ECO:0000256" key="2">
    <source>
        <dbReference type="ARBA" id="ARBA00022801"/>
    </source>
</evidence>
<accession>A0A2T5LZ91</accession>
<organism evidence="5 6">
    <name type="scientific">Aspergillus ochraceoroseus IBT 24754</name>
    <dbReference type="NCBI Taxonomy" id="1392256"/>
    <lineage>
        <taxon>Eukaryota</taxon>
        <taxon>Fungi</taxon>
        <taxon>Dikarya</taxon>
        <taxon>Ascomycota</taxon>
        <taxon>Pezizomycotina</taxon>
        <taxon>Eurotiomycetes</taxon>
        <taxon>Eurotiomycetidae</taxon>
        <taxon>Eurotiales</taxon>
        <taxon>Aspergillaceae</taxon>
        <taxon>Aspergillus</taxon>
        <taxon>Aspergillus subgen. Nidulantes</taxon>
    </lineage>
</organism>
<gene>
    <name evidence="5" type="ORF">P175DRAFT_0192545</name>
</gene>
<comment type="caution">
    <text evidence="5">The sequence shown here is derived from an EMBL/GenBank/DDBJ whole genome shotgun (WGS) entry which is preliminary data.</text>
</comment>
<sequence length="590" mass="63887">MRFGPISLFAAGFSGLVAARPVGPEEPLVDLGYATYQGYYNDAHRLNIWKGIRYAAPPVGKLRWQAPAAPPQDNENVTMAVDQPPVCPQSGAAGTPAVYGFNSGLGDEDCLFLNVYAAPGASGLPVLLWIHGGGYALFGAVYDPSSMMNTNDNKFITVEIQYRLGAFGFLSSDEVKAHGQANAGLLDQRFAMEWIRKHIAKFGGDPSRVTIGGESSGAGAVMLHSLAYGGRESRLFDNIIAASPYSPPIYEYNDEEPSNHYNSFAELAGCGCAKSAGYSSTFDCLVEAPTAALQNASALVSTSGLFGTFAFLPVIDGDYIRARPSQQLLEGRVSGQRILVGNNANDGVPLSNPNVVSREAFANYISSTFPRLTEEDKFLLNEIYLTRDSQPSDDGPRFDTLGDCGPTALNQSEMATGLQQTVFNIFAESTFDCSAQWLAEAFSEGPHSAWKYQYSVTPAYHGADLAAYFSDAVTDFNHAFQKIWGNFIIHNTPVISLADATADKPNATAPIGPHQNLLWPEFTPFSPWQMDLNTTGGYIKQTVVTPNLTYYLREGDGIVNTFRLADAYAWEGGRGDRCSFWRAVSARVPL</sequence>
<dbReference type="InterPro" id="IPR002018">
    <property type="entry name" value="CarbesteraseB"/>
</dbReference>
<dbReference type="PANTHER" id="PTHR11559">
    <property type="entry name" value="CARBOXYLESTERASE"/>
    <property type="match status" value="1"/>
</dbReference>
<feature type="domain" description="Carboxylesterase type B" evidence="4">
    <location>
        <begin position="28"/>
        <end position="474"/>
    </location>
</feature>
<dbReference type="EC" id="3.1.1.-" evidence="3"/>
<dbReference type="VEuPathDB" id="FungiDB:P175DRAFT_0192545"/>
<reference evidence="5 6" key="1">
    <citation type="journal article" date="2018" name="Proc. Natl. Acad. Sci. U.S.A.">
        <title>Linking secondary metabolites to gene clusters through genome sequencing of six diverse Aspergillus species.</title>
        <authorList>
            <person name="Kaerboelling I."/>
            <person name="Vesth T.C."/>
            <person name="Frisvad J.C."/>
            <person name="Nybo J.L."/>
            <person name="Theobald S."/>
            <person name="Kuo A."/>
            <person name="Bowyer P."/>
            <person name="Matsuda Y."/>
            <person name="Mondo S."/>
            <person name="Lyhne E.K."/>
            <person name="Kogle M.E."/>
            <person name="Clum A."/>
            <person name="Lipzen A."/>
            <person name="Salamov A."/>
            <person name="Ngan C.Y."/>
            <person name="Daum C."/>
            <person name="Chiniquy J."/>
            <person name="Barry K."/>
            <person name="LaButti K."/>
            <person name="Haridas S."/>
            <person name="Simmons B.A."/>
            <person name="Magnuson J.K."/>
            <person name="Mortensen U.H."/>
            <person name="Larsen T.O."/>
            <person name="Grigoriev I.V."/>
            <person name="Baker S.E."/>
            <person name="Andersen M.R."/>
        </authorList>
    </citation>
    <scope>NUCLEOTIDE SEQUENCE [LARGE SCALE GENOMIC DNA]</scope>
    <source>
        <strain evidence="5 6">IBT 24754</strain>
    </source>
</reference>
<dbReference type="InterPro" id="IPR050309">
    <property type="entry name" value="Type-B_Carboxylest/Lipase"/>
</dbReference>
<feature type="chain" id="PRO_5015373352" description="Carboxylic ester hydrolase" evidence="3">
    <location>
        <begin position="20"/>
        <end position="590"/>
    </location>
</feature>
<dbReference type="GeneID" id="63809427"/>
<protein>
    <recommendedName>
        <fullName evidence="3">Carboxylic ester hydrolase</fullName>
        <ecNumber evidence="3">3.1.1.-</ecNumber>
    </recommendedName>
</protein>
<dbReference type="Proteomes" id="UP000244073">
    <property type="component" value="Unassembled WGS sequence"/>
</dbReference>
<name>A0A2T5LZ91_9EURO</name>
<evidence type="ECO:0000256" key="1">
    <source>
        <dbReference type="ARBA" id="ARBA00005964"/>
    </source>
</evidence>
<dbReference type="PROSITE" id="PS00122">
    <property type="entry name" value="CARBOXYLESTERASE_B_1"/>
    <property type="match status" value="1"/>
</dbReference>
<dbReference type="FunFam" id="3.40.50.1820:FF:000266">
    <property type="entry name" value="Carboxylic ester hydrolase"/>
    <property type="match status" value="1"/>
</dbReference>
<dbReference type="InterPro" id="IPR019826">
    <property type="entry name" value="Carboxylesterase_B_AS"/>
</dbReference>